<protein>
    <recommendedName>
        <fullName evidence="4">Type 4 fimbrial biogenesis protein PilX N-terminal domain-containing protein</fullName>
    </recommendedName>
</protein>
<sequence>MTMANFIKKTCFKFQLSDNREKGISLYLTMILLSLLMAMILGVTSIIVGGAKITKGLGDSVRAFHAADTGVEQALYRIRGGSPDCANFSGNFGESDYNYSVNITNANNCGETGMNIKSTGSYYGAKRKIEVTY</sequence>
<evidence type="ECO:0000256" key="1">
    <source>
        <dbReference type="SAM" id="Phobius"/>
    </source>
</evidence>
<evidence type="ECO:0008006" key="4">
    <source>
        <dbReference type="Google" id="ProtNLM"/>
    </source>
</evidence>
<gene>
    <name evidence="2" type="ORF">COS24_00110</name>
</gene>
<evidence type="ECO:0000313" key="2">
    <source>
        <dbReference type="EMBL" id="PIV45840.1"/>
    </source>
</evidence>
<reference evidence="3" key="1">
    <citation type="submission" date="2017-09" db="EMBL/GenBank/DDBJ databases">
        <title>Depth-based differentiation of microbial function through sediment-hosted aquifers and enrichment of novel symbionts in the deep terrestrial subsurface.</title>
        <authorList>
            <person name="Probst A.J."/>
            <person name="Ladd B."/>
            <person name="Jarett J.K."/>
            <person name="Geller-Mcgrath D.E."/>
            <person name="Sieber C.M.K."/>
            <person name="Emerson J.B."/>
            <person name="Anantharaman K."/>
            <person name="Thomas B.C."/>
            <person name="Malmstrom R."/>
            <person name="Stieglmeier M."/>
            <person name="Klingl A."/>
            <person name="Woyke T."/>
            <person name="Ryan C.M."/>
            <person name="Banfield J.F."/>
        </authorList>
    </citation>
    <scope>NUCLEOTIDE SEQUENCE [LARGE SCALE GENOMIC DNA]</scope>
</reference>
<keyword evidence="1" id="KW-0812">Transmembrane</keyword>
<name>A0A2M7DBN0_9BACT</name>
<keyword evidence="1" id="KW-1133">Transmembrane helix</keyword>
<accession>A0A2M7DBN0</accession>
<organism evidence="2 3">
    <name type="scientific">Candidatus Nealsonbacteria bacterium CG02_land_8_20_14_3_00_34_20</name>
    <dbReference type="NCBI Taxonomy" id="1974698"/>
    <lineage>
        <taxon>Bacteria</taxon>
        <taxon>Candidatus Nealsoniibacteriota</taxon>
    </lineage>
</organism>
<feature type="transmembrane region" description="Helical" evidence="1">
    <location>
        <begin position="24"/>
        <end position="48"/>
    </location>
</feature>
<evidence type="ECO:0000313" key="3">
    <source>
        <dbReference type="Proteomes" id="UP000229625"/>
    </source>
</evidence>
<comment type="caution">
    <text evidence="2">The sequence shown here is derived from an EMBL/GenBank/DDBJ whole genome shotgun (WGS) entry which is preliminary data.</text>
</comment>
<proteinExistence type="predicted"/>
<keyword evidence="1" id="KW-0472">Membrane</keyword>
<dbReference type="EMBL" id="PETY01000003">
    <property type="protein sequence ID" value="PIV45840.1"/>
    <property type="molecule type" value="Genomic_DNA"/>
</dbReference>
<dbReference type="AlphaFoldDB" id="A0A2M7DBN0"/>
<dbReference type="Proteomes" id="UP000229625">
    <property type="component" value="Unassembled WGS sequence"/>
</dbReference>